<dbReference type="Proteomes" id="UP001287286">
    <property type="component" value="Unassembled WGS sequence"/>
</dbReference>
<organism evidence="1 2">
    <name type="scientific">Purpureocillium lilacinum</name>
    <name type="common">Paecilomyces lilacinus</name>
    <dbReference type="NCBI Taxonomy" id="33203"/>
    <lineage>
        <taxon>Eukaryota</taxon>
        <taxon>Fungi</taxon>
        <taxon>Dikarya</taxon>
        <taxon>Ascomycota</taxon>
        <taxon>Pezizomycotina</taxon>
        <taxon>Sordariomycetes</taxon>
        <taxon>Hypocreomycetidae</taxon>
        <taxon>Hypocreales</taxon>
        <taxon>Ophiocordycipitaceae</taxon>
        <taxon>Purpureocillium</taxon>
    </lineage>
</organism>
<proteinExistence type="predicted"/>
<evidence type="ECO:0000313" key="2">
    <source>
        <dbReference type="Proteomes" id="UP001287286"/>
    </source>
</evidence>
<comment type="caution">
    <text evidence="1">The sequence shown here is derived from an EMBL/GenBank/DDBJ whole genome shotgun (WGS) entry which is preliminary data.</text>
</comment>
<dbReference type="EMBL" id="JAWRVI010000008">
    <property type="protein sequence ID" value="KAK4092395.1"/>
    <property type="molecule type" value="Genomic_DNA"/>
</dbReference>
<keyword evidence="2" id="KW-1185">Reference proteome</keyword>
<protein>
    <submittedName>
        <fullName evidence="1">Uncharacterized protein</fullName>
    </submittedName>
</protein>
<gene>
    <name evidence="1" type="ORF">Purlil1_3016</name>
</gene>
<name>A0ABR0C869_PURLI</name>
<evidence type="ECO:0000313" key="1">
    <source>
        <dbReference type="EMBL" id="KAK4092395.1"/>
    </source>
</evidence>
<accession>A0ABR0C869</accession>
<sequence>MLSESQRDESRSLAAPKRLQLAYADARFVAQPRNTVLLQELACSPRRGRALQFQMPLQSIKFIGERVHAVTPIVMGLPPQ</sequence>
<reference evidence="1 2" key="1">
    <citation type="journal article" date="2024" name="Microbiol. Resour. Announc.">
        <title>Genome annotations for the ascomycete fungi Trichoderma harzianum, Trichoderma aggressivum, and Purpureocillium lilacinum.</title>
        <authorList>
            <person name="Beijen E.P.W."/>
            <person name="Ohm R.A."/>
        </authorList>
    </citation>
    <scope>NUCLEOTIDE SEQUENCE [LARGE SCALE GENOMIC DNA]</scope>
    <source>
        <strain evidence="1 2">CBS 150709</strain>
    </source>
</reference>